<dbReference type="Proteomes" id="UP000763557">
    <property type="component" value="Unassembled WGS sequence"/>
</dbReference>
<accession>A0ABX2FBA6</accession>
<dbReference type="Pfam" id="PF10604">
    <property type="entry name" value="Polyketide_cyc2"/>
    <property type="match status" value="1"/>
</dbReference>
<keyword evidence="2" id="KW-1185">Reference proteome</keyword>
<dbReference type="CDD" id="cd07819">
    <property type="entry name" value="SRPBCC_2"/>
    <property type="match status" value="1"/>
</dbReference>
<name>A0ABX2FBA6_9PSEU</name>
<evidence type="ECO:0000313" key="2">
    <source>
        <dbReference type="Proteomes" id="UP000763557"/>
    </source>
</evidence>
<comment type="caution">
    <text evidence="1">The sequence shown here is derived from an EMBL/GenBank/DDBJ whole genome shotgun (WGS) entry which is preliminary data.</text>
</comment>
<organism evidence="1 2">
    <name type="scientific">Kibdelosporangium persicum</name>
    <dbReference type="NCBI Taxonomy" id="2698649"/>
    <lineage>
        <taxon>Bacteria</taxon>
        <taxon>Bacillati</taxon>
        <taxon>Actinomycetota</taxon>
        <taxon>Actinomycetes</taxon>
        <taxon>Pseudonocardiales</taxon>
        <taxon>Pseudonocardiaceae</taxon>
        <taxon>Kibdelosporangium</taxon>
    </lineage>
</organism>
<evidence type="ECO:0000313" key="1">
    <source>
        <dbReference type="EMBL" id="NRN68176.1"/>
    </source>
</evidence>
<gene>
    <name evidence="1" type="ORF">GC106_54170</name>
</gene>
<dbReference type="PANTHER" id="PTHR39683:SF4">
    <property type="entry name" value="COENZYME Q-BINDING PROTEIN COQ10 START DOMAIN-CONTAINING PROTEIN"/>
    <property type="match status" value="1"/>
</dbReference>
<reference evidence="1 2" key="1">
    <citation type="submission" date="2020-01" db="EMBL/GenBank/DDBJ databases">
        <title>Kibdelosporangium persica a novel Actinomycetes from a hot desert in Iran.</title>
        <authorList>
            <person name="Safaei N."/>
            <person name="Zaburannyi N."/>
            <person name="Mueller R."/>
            <person name="Wink J."/>
        </authorList>
    </citation>
    <scope>NUCLEOTIDE SEQUENCE [LARGE SCALE GENOMIC DNA]</scope>
    <source>
        <strain evidence="1 2">4NS15</strain>
    </source>
</reference>
<dbReference type="Gene3D" id="3.30.530.20">
    <property type="match status" value="1"/>
</dbReference>
<dbReference type="PANTHER" id="PTHR39683">
    <property type="entry name" value="CONSERVED PROTEIN TB16.3"/>
    <property type="match status" value="1"/>
</dbReference>
<dbReference type="InterPro" id="IPR019587">
    <property type="entry name" value="Polyketide_cyclase/dehydratase"/>
</dbReference>
<sequence length="155" mass="17217">MTSPGSLPGMADESTQSITVEADADTIMGVIADFAAYPEWTGAVKETEVLTEDGDGQATQVRFVIDAGMFKDTYTLEYEWAEDGLSVNWHLVKGQMQRSQRGRYLLEPQGDDATKVTYTLSVQLAVPMIGMFRRKAEKMIMDIALKDLKRRAEGL</sequence>
<dbReference type="EMBL" id="JAAATY010000018">
    <property type="protein sequence ID" value="NRN68176.1"/>
    <property type="molecule type" value="Genomic_DNA"/>
</dbReference>
<protein>
    <submittedName>
        <fullName evidence="1">Ribosome-associated toxin RatA of RatAB toxin-antitoxin module</fullName>
    </submittedName>
</protein>
<dbReference type="SUPFAM" id="SSF55961">
    <property type="entry name" value="Bet v1-like"/>
    <property type="match status" value="1"/>
</dbReference>
<dbReference type="InterPro" id="IPR023393">
    <property type="entry name" value="START-like_dom_sf"/>
</dbReference>
<proteinExistence type="predicted"/>